<evidence type="ECO:0000256" key="1">
    <source>
        <dbReference type="SAM" id="MobiDB-lite"/>
    </source>
</evidence>
<reference evidence="2" key="1">
    <citation type="submission" date="2020-10" db="EMBL/GenBank/DDBJ databases">
        <title>High-Quality Genome Resource of Clonostachys rosea strain S41 by Oxford Nanopore Long-Read Sequencing.</title>
        <authorList>
            <person name="Wang H."/>
        </authorList>
    </citation>
    <scope>NUCLEOTIDE SEQUENCE</scope>
    <source>
        <strain evidence="2">S41</strain>
    </source>
</reference>
<evidence type="ECO:0000313" key="2">
    <source>
        <dbReference type="EMBL" id="KAF9747484.1"/>
    </source>
</evidence>
<dbReference type="EMBL" id="JADCTT010000010">
    <property type="protein sequence ID" value="KAF9747484.1"/>
    <property type="molecule type" value="Genomic_DNA"/>
</dbReference>
<feature type="region of interest" description="Disordered" evidence="1">
    <location>
        <begin position="66"/>
        <end position="92"/>
    </location>
</feature>
<gene>
    <name evidence="2" type="ORF">IM811_002818</name>
</gene>
<accession>A0A8H7K5V4</accession>
<protein>
    <submittedName>
        <fullName evidence="2">Uncharacterized protein</fullName>
    </submittedName>
</protein>
<comment type="caution">
    <text evidence="2">The sequence shown here is derived from an EMBL/GenBank/DDBJ whole genome shotgun (WGS) entry which is preliminary data.</text>
</comment>
<organism evidence="2 3">
    <name type="scientific">Bionectria ochroleuca</name>
    <name type="common">Gliocladium roseum</name>
    <dbReference type="NCBI Taxonomy" id="29856"/>
    <lineage>
        <taxon>Eukaryota</taxon>
        <taxon>Fungi</taxon>
        <taxon>Dikarya</taxon>
        <taxon>Ascomycota</taxon>
        <taxon>Pezizomycotina</taxon>
        <taxon>Sordariomycetes</taxon>
        <taxon>Hypocreomycetidae</taxon>
        <taxon>Hypocreales</taxon>
        <taxon>Bionectriaceae</taxon>
        <taxon>Clonostachys</taxon>
    </lineage>
</organism>
<feature type="compositionally biased region" description="Polar residues" evidence="1">
    <location>
        <begin position="73"/>
        <end position="92"/>
    </location>
</feature>
<feature type="region of interest" description="Disordered" evidence="1">
    <location>
        <begin position="18"/>
        <end position="46"/>
    </location>
</feature>
<evidence type="ECO:0000313" key="3">
    <source>
        <dbReference type="Proteomes" id="UP000616885"/>
    </source>
</evidence>
<sequence length="122" mass="13647">MASFLIKYSKEAQLLGQNAEGSAGYATRDKTPQPKKSTAGIDVGKSHDTRLGLAPALVKWQNERMRETRGHNPRSQPECATQLHQSESPECNGSQWFEERIGALRQWLGFGHDGRGCHGVWW</sequence>
<proteinExistence type="predicted"/>
<dbReference type="Proteomes" id="UP000616885">
    <property type="component" value="Unassembled WGS sequence"/>
</dbReference>
<name>A0A8H7K5V4_BIOOC</name>
<dbReference type="AlphaFoldDB" id="A0A8H7K5V4"/>